<evidence type="ECO:0000256" key="4">
    <source>
        <dbReference type="SAM" id="MobiDB-lite"/>
    </source>
</evidence>
<dbReference type="SUPFAM" id="SSF58104">
    <property type="entry name" value="Methyl-accepting chemotaxis protein (MCP) signaling domain"/>
    <property type="match status" value="1"/>
</dbReference>
<organism evidence="8 9">
    <name type="scientific">Azonexus hydrophilus</name>
    <dbReference type="NCBI Taxonomy" id="418702"/>
    <lineage>
        <taxon>Bacteria</taxon>
        <taxon>Pseudomonadati</taxon>
        <taxon>Pseudomonadota</taxon>
        <taxon>Betaproteobacteria</taxon>
        <taxon>Rhodocyclales</taxon>
        <taxon>Azonexaceae</taxon>
        <taxon>Azonexus</taxon>
    </lineage>
</organism>
<keyword evidence="8" id="KW-0614">Plasmid</keyword>
<dbReference type="PROSITE" id="PS50885">
    <property type="entry name" value="HAMP"/>
    <property type="match status" value="1"/>
</dbReference>
<dbReference type="PROSITE" id="PS50111">
    <property type="entry name" value="CHEMOTAXIS_TRANSDUC_2"/>
    <property type="match status" value="1"/>
</dbReference>
<proteinExistence type="inferred from homology"/>
<feature type="transmembrane region" description="Helical" evidence="5">
    <location>
        <begin position="311"/>
        <end position="333"/>
    </location>
</feature>
<comment type="similarity">
    <text evidence="2">Belongs to the methyl-accepting chemotaxis (MCP) protein family.</text>
</comment>
<dbReference type="Pfam" id="PF00015">
    <property type="entry name" value="MCPsignal"/>
    <property type="match status" value="1"/>
</dbReference>
<keyword evidence="5" id="KW-0472">Membrane</keyword>
<evidence type="ECO:0000256" key="5">
    <source>
        <dbReference type="SAM" id="Phobius"/>
    </source>
</evidence>
<feature type="transmembrane region" description="Helical" evidence="5">
    <location>
        <begin position="60"/>
        <end position="81"/>
    </location>
</feature>
<dbReference type="SMART" id="SM00283">
    <property type="entry name" value="MA"/>
    <property type="match status" value="1"/>
</dbReference>
<sequence length="624" mass="66794">MDTQPVPEQNSLREKILAVFASAKQKKRTTPSHPVPVQRRGDSAPAPLPVIGHYPPSTQYAYVTGISVFLFMSAAAAAYVATDLTNSQTIYRASTISISGTLQEGQAGTRLILSGDQAGIPLTREALIKMNRSIGNMEKNSVSGLLLNTQLDILPLARSVAEYVAKTNDFLELAADITQLPALEQQAFQTLMVIYSDRAQPELAPLYANVAAALSPNTSVTALKKHIDSLQQIISQVTDPAVRGTKPLNVAEQDHLILSATALRDLLEEISQSRDAVEKGHALALQINQIASDLATKLRVDTPIATTLPSIVWSLAAALMLAGTLCLSTLLIIGSRQQKMEAWNARREQAETDEAILQLMNDIRPIANGNLTVRATVTEHATSAIADTFNVATETLEKTIQDVKRASDAAESAIIAIDEISGRAKAATTTTAEKAQISLDVSRDGAVATDAAVRKMNSARESMQEVAKRVKHLGEAAQSIGSIIQFIDSITSKTAILALNTSLKAAEAGEQGRPFVVIAEEIKKLSQSTVQSLTKITSSIQAIQGETHAVISTVERVTAEMVDGSQLWNNAGKALKSIEKASEEIVLSAEQVKSVTTAQAQRAEEAAQVVRRLATLANRFTTSN</sequence>
<dbReference type="InterPro" id="IPR004089">
    <property type="entry name" value="MCPsignal_dom"/>
</dbReference>
<dbReference type="PANTHER" id="PTHR32089">
    <property type="entry name" value="METHYL-ACCEPTING CHEMOTAXIS PROTEIN MCPB"/>
    <property type="match status" value="1"/>
</dbReference>
<dbReference type="Proteomes" id="UP001479520">
    <property type="component" value="Plasmid unnamed1"/>
</dbReference>
<keyword evidence="5" id="KW-0812">Transmembrane</keyword>
<feature type="domain" description="Methyl-accepting transducer" evidence="6">
    <location>
        <begin position="374"/>
        <end position="614"/>
    </location>
</feature>
<reference evidence="8 9" key="1">
    <citation type="submission" date="2024-04" db="EMBL/GenBank/DDBJ databases">
        <title>Dissimilatory iodate-reducing microorganisms contribute to the enrichment of iodine in groundwater.</title>
        <authorList>
            <person name="Jiang Z."/>
        </authorList>
    </citation>
    <scope>NUCLEOTIDE SEQUENCE [LARGE SCALE GENOMIC DNA]</scope>
    <source>
        <strain evidence="8 9">NCP973</strain>
        <plasmid evidence="8 9">unnamed1</plasmid>
    </source>
</reference>
<accession>A0ABZ2XLA4</accession>
<keyword evidence="5" id="KW-1133">Transmembrane helix</keyword>
<evidence type="ECO:0000313" key="8">
    <source>
        <dbReference type="EMBL" id="WZJ23396.1"/>
    </source>
</evidence>
<dbReference type="PANTHER" id="PTHR32089:SF112">
    <property type="entry name" value="LYSOZYME-LIKE PROTEIN-RELATED"/>
    <property type="match status" value="1"/>
</dbReference>
<evidence type="ECO:0000256" key="2">
    <source>
        <dbReference type="ARBA" id="ARBA00029447"/>
    </source>
</evidence>
<evidence type="ECO:0000313" key="9">
    <source>
        <dbReference type="Proteomes" id="UP001479520"/>
    </source>
</evidence>
<name>A0ABZ2XLA4_9RHOO</name>
<geneLocation type="plasmid" evidence="8 9">
    <name>unnamed1</name>
</geneLocation>
<dbReference type="RefSeq" id="WP_341744728.1">
    <property type="nucleotide sequence ID" value="NZ_CP151407.1"/>
</dbReference>
<keyword evidence="9" id="KW-1185">Reference proteome</keyword>
<feature type="region of interest" description="Disordered" evidence="4">
    <location>
        <begin position="23"/>
        <end position="47"/>
    </location>
</feature>
<evidence type="ECO:0000256" key="3">
    <source>
        <dbReference type="PROSITE-ProRule" id="PRU00284"/>
    </source>
</evidence>
<evidence type="ECO:0000259" key="6">
    <source>
        <dbReference type="PROSITE" id="PS50111"/>
    </source>
</evidence>
<dbReference type="InterPro" id="IPR003660">
    <property type="entry name" value="HAMP_dom"/>
</dbReference>
<evidence type="ECO:0000256" key="1">
    <source>
        <dbReference type="ARBA" id="ARBA00023224"/>
    </source>
</evidence>
<evidence type="ECO:0000259" key="7">
    <source>
        <dbReference type="PROSITE" id="PS50885"/>
    </source>
</evidence>
<dbReference type="Gene3D" id="1.10.287.950">
    <property type="entry name" value="Methyl-accepting chemotaxis protein"/>
    <property type="match status" value="1"/>
</dbReference>
<dbReference type="EMBL" id="CP151407">
    <property type="protein sequence ID" value="WZJ23396.1"/>
    <property type="molecule type" value="Genomic_DNA"/>
</dbReference>
<protein>
    <submittedName>
        <fullName evidence="8">Methyl-accepting chemotaxis protein</fullName>
    </submittedName>
</protein>
<gene>
    <name evidence="8" type="ORF">AADV58_16700</name>
</gene>
<feature type="domain" description="HAMP" evidence="7">
    <location>
        <begin position="355"/>
        <end position="401"/>
    </location>
</feature>
<keyword evidence="1 3" id="KW-0807">Transducer</keyword>